<dbReference type="EMBL" id="JBHSBI010000008">
    <property type="protein sequence ID" value="MFC4009153.1"/>
    <property type="molecule type" value="Genomic_DNA"/>
</dbReference>
<comment type="caution">
    <text evidence="2">The sequence shown here is derived from an EMBL/GenBank/DDBJ whole genome shotgun (WGS) entry which is preliminary data.</text>
</comment>
<gene>
    <name evidence="2" type="ORF">ACFOY2_18110</name>
</gene>
<sequence length="64" mass="6890">MASARKTLLTGSLTFAGGLALWLWGLDEEIFIFTPSKVGVVLMIVGGLEALYGVYKSLRRDDAA</sequence>
<evidence type="ECO:0000256" key="1">
    <source>
        <dbReference type="SAM" id="Phobius"/>
    </source>
</evidence>
<proteinExistence type="predicted"/>
<evidence type="ECO:0000313" key="2">
    <source>
        <dbReference type="EMBL" id="MFC4009153.1"/>
    </source>
</evidence>
<feature type="transmembrane region" description="Helical" evidence="1">
    <location>
        <begin position="30"/>
        <end position="55"/>
    </location>
</feature>
<keyword evidence="1" id="KW-0812">Transmembrane</keyword>
<dbReference type="InterPro" id="IPR043762">
    <property type="entry name" value="DUF5708"/>
</dbReference>
<keyword evidence="3" id="KW-1185">Reference proteome</keyword>
<name>A0ABV8G5C0_9ACTN</name>
<keyword evidence="1" id="KW-1133">Transmembrane helix</keyword>
<evidence type="ECO:0000313" key="3">
    <source>
        <dbReference type="Proteomes" id="UP001595851"/>
    </source>
</evidence>
<organism evidence="2 3">
    <name type="scientific">Nonomuraea purpurea</name>
    <dbReference type="NCBI Taxonomy" id="1849276"/>
    <lineage>
        <taxon>Bacteria</taxon>
        <taxon>Bacillati</taxon>
        <taxon>Actinomycetota</taxon>
        <taxon>Actinomycetes</taxon>
        <taxon>Streptosporangiales</taxon>
        <taxon>Streptosporangiaceae</taxon>
        <taxon>Nonomuraea</taxon>
    </lineage>
</organism>
<feature type="transmembrane region" description="Helical" evidence="1">
    <location>
        <begin position="7"/>
        <end position="24"/>
    </location>
</feature>
<reference evidence="3" key="1">
    <citation type="journal article" date="2019" name="Int. J. Syst. Evol. Microbiol.">
        <title>The Global Catalogue of Microorganisms (GCM) 10K type strain sequencing project: providing services to taxonomists for standard genome sequencing and annotation.</title>
        <authorList>
            <consortium name="The Broad Institute Genomics Platform"/>
            <consortium name="The Broad Institute Genome Sequencing Center for Infectious Disease"/>
            <person name="Wu L."/>
            <person name="Ma J."/>
        </authorList>
    </citation>
    <scope>NUCLEOTIDE SEQUENCE [LARGE SCALE GENOMIC DNA]</scope>
    <source>
        <strain evidence="3">TBRC 1276</strain>
    </source>
</reference>
<dbReference type="RefSeq" id="WP_357814616.1">
    <property type="nucleotide sequence ID" value="NZ_JBHSBI010000008.1"/>
</dbReference>
<accession>A0ABV8G5C0</accession>
<dbReference type="Proteomes" id="UP001595851">
    <property type="component" value="Unassembled WGS sequence"/>
</dbReference>
<protein>
    <submittedName>
        <fullName evidence="2">DUF5708 family protein</fullName>
    </submittedName>
</protein>
<keyword evidence="1" id="KW-0472">Membrane</keyword>
<dbReference type="Pfam" id="PF18969">
    <property type="entry name" value="DUF5708"/>
    <property type="match status" value="1"/>
</dbReference>